<evidence type="ECO:0000313" key="1">
    <source>
        <dbReference type="EMBL" id="RVX45803.1"/>
    </source>
</evidence>
<gene>
    <name evidence="1" type="ORF">EDD27_8625</name>
</gene>
<sequence>MSENLTFLAYRRPSLARGAYRISVTQTTGLNAERFTTARTFTVAGERFTLAPEAVESMFPPPGSLGDHANVLPHIVLRRATLPWEREAGGPTGTVPPWLVLLLFCGEENPEPKVVALSALAGGTPYMPAPVLDQHEAAGDKATVIDVPRALLAQIMPTIEDLPYLAHVRRRATQDDTAVVIGCRLPARKTTCTAHLVSVEGRYTAAGFDLGPDRPGALVRLVSLASWRFACVDGGQTFTSLASGLAGRAQPTLPESGDPRADVFLREGQVPVRHVLRQGGRTVSWYRGPLVNGPVPVGTPAAVRTSDALLRYHPDAGMLETGYAAAWQLGRLIALHHQSTASAMHAWKRRRAQRSKRFLDEDHPLAVADIETAPPDDVTKLFRDLTELRGVPLRYLVPDERLLPVESVRFFQLDPRWMSLLVDGAYSIGRVTPEDAEQDLAHSPPVPIPAASGAIIRSDLVSGYPGLLVSAYDGAGTKLDPLRVERLSGTIMLCLFKDVLARLDLHLPPEALHFAVELFPADRVGRTLRNAAGDTGPALSPLPLGPRAKIPISALANAMATAVGTALGPAEFARQMIESTARVSFLATGTSEAVR</sequence>
<accession>A0A438MJI8</accession>
<dbReference type="RefSeq" id="WP_127937507.1">
    <property type="nucleotide sequence ID" value="NZ_SAUN01000001.1"/>
</dbReference>
<dbReference type="Proteomes" id="UP000284824">
    <property type="component" value="Unassembled WGS sequence"/>
</dbReference>
<comment type="caution">
    <text evidence="1">The sequence shown here is derived from an EMBL/GenBank/DDBJ whole genome shotgun (WGS) entry which is preliminary data.</text>
</comment>
<dbReference type="OrthoDB" id="4846903at2"/>
<reference evidence="1 2" key="1">
    <citation type="submission" date="2019-01" db="EMBL/GenBank/DDBJ databases">
        <title>Sequencing the genomes of 1000 actinobacteria strains.</title>
        <authorList>
            <person name="Klenk H.-P."/>
        </authorList>
    </citation>
    <scope>NUCLEOTIDE SEQUENCE [LARGE SCALE GENOMIC DNA]</scope>
    <source>
        <strain evidence="1 2">DSM 43925</strain>
    </source>
</reference>
<protein>
    <submittedName>
        <fullName evidence="1">Uncharacterized protein</fullName>
    </submittedName>
</protein>
<organism evidence="1 2">
    <name type="scientific">Nonomuraea polychroma</name>
    <dbReference type="NCBI Taxonomy" id="46176"/>
    <lineage>
        <taxon>Bacteria</taxon>
        <taxon>Bacillati</taxon>
        <taxon>Actinomycetota</taxon>
        <taxon>Actinomycetes</taxon>
        <taxon>Streptosporangiales</taxon>
        <taxon>Streptosporangiaceae</taxon>
        <taxon>Nonomuraea</taxon>
    </lineage>
</organism>
<proteinExistence type="predicted"/>
<keyword evidence="2" id="KW-1185">Reference proteome</keyword>
<name>A0A438MJI8_9ACTN</name>
<dbReference type="AlphaFoldDB" id="A0A438MJI8"/>
<evidence type="ECO:0000313" key="2">
    <source>
        <dbReference type="Proteomes" id="UP000284824"/>
    </source>
</evidence>
<dbReference type="EMBL" id="SAUN01000001">
    <property type="protein sequence ID" value="RVX45803.1"/>
    <property type="molecule type" value="Genomic_DNA"/>
</dbReference>